<dbReference type="Pfam" id="PF05721">
    <property type="entry name" value="PhyH"/>
    <property type="match status" value="1"/>
</dbReference>
<dbReference type="RefSeq" id="WP_378062178.1">
    <property type="nucleotide sequence ID" value="NZ_JBHSIS010000027.1"/>
</dbReference>
<dbReference type="InterPro" id="IPR008775">
    <property type="entry name" value="Phytyl_CoA_dOase-like"/>
</dbReference>
<keyword evidence="1" id="KW-0223">Dioxygenase</keyword>
<comment type="caution">
    <text evidence="1">The sequence shown here is derived from an EMBL/GenBank/DDBJ whole genome shotgun (WGS) entry which is preliminary data.</text>
</comment>
<reference evidence="2" key="1">
    <citation type="journal article" date="2019" name="Int. J. Syst. Evol. Microbiol.">
        <title>The Global Catalogue of Microorganisms (GCM) 10K type strain sequencing project: providing services to taxonomists for standard genome sequencing and annotation.</title>
        <authorList>
            <consortium name="The Broad Institute Genomics Platform"/>
            <consortium name="The Broad Institute Genome Sequencing Center for Infectious Disease"/>
            <person name="Wu L."/>
            <person name="Ma J."/>
        </authorList>
    </citation>
    <scope>NUCLEOTIDE SEQUENCE [LARGE SCALE GENOMIC DNA]</scope>
    <source>
        <strain evidence="2">ZS-22-S1</strain>
    </source>
</reference>
<name>A0ABV9SBY3_9PSEU</name>
<dbReference type="GO" id="GO:0051213">
    <property type="term" value="F:dioxygenase activity"/>
    <property type="evidence" value="ECO:0007669"/>
    <property type="project" value="UniProtKB-KW"/>
</dbReference>
<protein>
    <submittedName>
        <fullName evidence="1">Phytanoyl-CoA dioxygenase family protein</fullName>
    </submittedName>
</protein>
<sequence>MSTHHDGDHYLRPLDGSTPAEHYQRFGWWVSDIIVPPDALRRVRSLCDQLDTAERDGPFPDVLREFLAWDGSLPRPPRLNQYFALQYQAVYDLVMTPRIHEIAAELSGARTLRIFNTAMIRKSPGDHSRYATVGVHCDAAYWRTCSSRQMLTAWVPLQDTSVDMGPIRYYSASHRWPDHPEVRALRDEQNFTATGQERMRRWLAASGIHDDPVTGAIRAGQVTFHHCLTLHGSGANTSARTRDGISIHLQPGDNRYEQRSATDEYVHDAFVRRRDGVPDYTDARLCPLTWPVAARGAG</sequence>
<dbReference type="PANTHER" id="PTHR20883">
    <property type="entry name" value="PHYTANOYL-COA DIOXYGENASE DOMAIN CONTAINING 1"/>
    <property type="match status" value="1"/>
</dbReference>
<evidence type="ECO:0000313" key="2">
    <source>
        <dbReference type="Proteomes" id="UP001595859"/>
    </source>
</evidence>
<dbReference type="Proteomes" id="UP001595859">
    <property type="component" value="Unassembled WGS sequence"/>
</dbReference>
<organism evidence="1 2">
    <name type="scientific">Actinophytocola glycyrrhizae</name>
    <dbReference type="NCBI Taxonomy" id="2044873"/>
    <lineage>
        <taxon>Bacteria</taxon>
        <taxon>Bacillati</taxon>
        <taxon>Actinomycetota</taxon>
        <taxon>Actinomycetes</taxon>
        <taxon>Pseudonocardiales</taxon>
        <taxon>Pseudonocardiaceae</taxon>
    </lineage>
</organism>
<keyword evidence="2" id="KW-1185">Reference proteome</keyword>
<proteinExistence type="predicted"/>
<dbReference type="SUPFAM" id="SSF51197">
    <property type="entry name" value="Clavaminate synthase-like"/>
    <property type="match status" value="1"/>
</dbReference>
<gene>
    <name evidence="1" type="ORF">ACFPCV_37570</name>
</gene>
<keyword evidence="1" id="KW-0560">Oxidoreductase</keyword>
<accession>A0ABV9SBY3</accession>
<dbReference type="Gene3D" id="2.60.120.620">
    <property type="entry name" value="q2cbj1_9rhob like domain"/>
    <property type="match status" value="1"/>
</dbReference>
<evidence type="ECO:0000313" key="1">
    <source>
        <dbReference type="EMBL" id="MFC4859238.1"/>
    </source>
</evidence>
<dbReference type="PANTHER" id="PTHR20883:SF46">
    <property type="entry name" value="PHYTANOYL-COA HYDROXYLASE"/>
    <property type="match status" value="1"/>
</dbReference>
<dbReference type="EMBL" id="JBHSIS010000027">
    <property type="protein sequence ID" value="MFC4859238.1"/>
    <property type="molecule type" value="Genomic_DNA"/>
</dbReference>